<sequence length="67" mass="7677">MRNIIILLAILVASCTFYYPSPGNYQQSVEECKESCEAQYELCILLMLNMAERCMLEWTGCLDGCTR</sequence>
<evidence type="ECO:0000313" key="1">
    <source>
        <dbReference type="EMBL" id="KKN04194.1"/>
    </source>
</evidence>
<dbReference type="EMBL" id="LAZR01004946">
    <property type="protein sequence ID" value="KKN04194.1"/>
    <property type="molecule type" value="Genomic_DNA"/>
</dbReference>
<dbReference type="PROSITE" id="PS51257">
    <property type="entry name" value="PROKAR_LIPOPROTEIN"/>
    <property type="match status" value="1"/>
</dbReference>
<proteinExistence type="predicted"/>
<comment type="caution">
    <text evidence="1">The sequence shown here is derived from an EMBL/GenBank/DDBJ whole genome shotgun (WGS) entry which is preliminary data.</text>
</comment>
<reference evidence="1" key="1">
    <citation type="journal article" date="2015" name="Nature">
        <title>Complex archaea that bridge the gap between prokaryotes and eukaryotes.</title>
        <authorList>
            <person name="Spang A."/>
            <person name="Saw J.H."/>
            <person name="Jorgensen S.L."/>
            <person name="Zaremba-Niedzwiedzka K."/>
            <person name="Martijn J."/>
            <person name="Lind A.E."/>
            <person name="van Eijk R."/>
            <person name="Schleper C."/>
            <person name="Guy L."/>
            <person name="Ettema T.J."/>
        </authorList>
    </citation>
    <scope>NUCLEOTIDE SEQUENCE</scope>
</reference>
<accession>A0A0F9MEC4</accession>
<organism evidence="1">
    <name type="scientific">marine sediment metagenome</name>
    <dbReference type="NCBI Taxonomy" id="412755"/>
    <lineage>
        <taxon>unclassified sequences</taxon>
        <taxon>metagenomes</taxon>
        <taxon>ecological metagenomes</taxon>
    </lineage>
</organism>
<name>A0A0F9MEC4_9ZZZZ</name>
<dbReference type="AlphaFoldDB" id="A0A0F9MEC4"/>
<gene>
    <name evidence="1" type="ORF">LCGC14_1099850</name>
</gene>
<protein>
    <submittedName>
        <fullName evidence="1">Uncharacterized protein</fullName>
    </submittedName>
</protein>